<dbReference type="InterPro" id="IPR045038">
    <property type="entry name" value="AIG2-like"/>
</dbReference>
<dbReference type="InterPro" id="IPR009288">
    <property type="entry name" value="AIG2-like_dom"/>
</dbReference>
<gene>
    <name evidence="6" type="ORF">GJ744_008056</name>
</gene>
<dbReference type="SUPFAM" id="SSF110857">
    <property type="entry name" value="Gamma-glutamyl cyclotransferase-like"/>
    <property type="match status" value="1"/>
</dbReference>
<evidence type="ECO:0000256" key="4">
    <source>
        <dbReference type="SAM" id="MobiDB-lite"/>
    </source>
</evidence>
<accession>A0A8H7AHU8</accession>
<dbReference type="InterPro" id="IPR013024">
    <property type="entry name" value="GGCT-like"/>
</dbReference>
<dbReference type="Gene3D" id="3.10.490.10">
    <property type="entry name" value="Gamma-glutamyl cyclotransferase-like"/>
    <property type="match status" value="1"/>
</dbReference>
<feature type="region of interest" description="Disordered" evidence="4">
    <location>
        <begin position="1"/>
        <end position="29"/>
    </location>
</feature>
<evidence type="ECO:0000313" key="7">
    <source>
        <dbReference type="Proteomes" id="UP000606974"/>
    </source>
</evidence>
<reference evidence="6" key="1">
    <citation type="submission" date="2020-02" db="EMBL/GenBank/DDBJ databases">
        <authorList>
            <person name="Palmer J.M."/>
        </authorList>
    </citation>
    <scope>NUCLEOTIDE SEQUENCE</scope>
    <source>
        <strain evidence="6">EPUS1.4</strain>
        <tissue evidence="6">Thallus</tissue>
    </source>
</reference>
<dbReference type="OrthoDB" id="3262926at2759"/>
<evidence type="ECO:0000256" key="2">
    <source>
        <dbReference type="ARBA" id="ARBA00022679"/>
    </source>
</evidence>
<dbReference type="PANTHER" id="PTHR31544:SF4">
    <property type="entry name" value="GAMMA-GLUTAMYLCYCLOTRANSFERASE-RELATED"/>
    <property type="match status" value="1"/>
</dbReference>
<dbReference type="InterPro" id="IPR036568">
    <property type="entry name" value="GGCT-like_sf"/>
</dbReference>
<dbReference type="AlphaFoldDB" id="A0A8H7AHU8"/>
<evidence type="ECO:0000256" key="1">
    <source>
        <dbReference type="ARBA" id="ARBA00008861"/>
    </source>
</evidence>
<dbReference type="GO" id="GO:0016740">
    <property type="term" value="F:transferase activity"/>
    <property type="evidence" value="ECO:0007669"/>
    <property type="project" value="UniProtKB-KW"/>
</dbReference>
<organism evidence="6 7">
    <name type="scientific">Endocarpon pusillum</name>
    <dbReference type="NCBI Taxonomy" id="364733"/>
    <lineage>
        <taxon>Eukaryota</taxon>
        <taxon>Fungi</taxon>
        <taxon>Dikarya</taxon>
        <taxon>Ascomycota</taxon>
        <taxon>Pezizomycotina</taxon>
        <taxon>Eurotiomycetes</taxon>
        <taxon>Chaetothyriomycetidae</taxon>
        <taxon>Verrucariales</taxon>
        <taxon>Verrucariaceae</taxon>
        <taxon>Endocarpon</taxon>
    </lineage>
</organism>
<name>A0A8H7AHU8_9EURO</name>
<dbReference type="CDD" id="cd06661">
    <property type="entry name" value="GGCT_like"/>
    <property type="match status" value="1"/>
</dbReference>
<evidence type="ECO:0000256" key="3">
    <source>
        <dbReference type="ARBA" id="ARBA00030602"/>
    </source>
</evidence>
<keyword evidence="7" id="KW-1185">Reference proteome</keyword>
<feature type="domain" description="Gamma-glutamylcyclotransferase AIG2-like" evidence="5">
    <location>
        <begin position="65"/>
        <end position="155"/>
    </location>
</feature>
<sequence>MDRSSPPPPPPMPPRSVKPASASVKTRSTVSPFIQKLRSAPEGYFFEPRVRPEHIDPFAPPTGAYFFYGTLSDPSFLAEVLGLSEKPTLRPAKLIGYSLKLWGQYPALVDGPTGAAVEGMVYEVRSEKHGERLANYETKAYTAAPCRICFTDGKKPDQVSGITFKYVGIPLDISEGQFDLTVWLQRMGRRSGDTPG</sequence>
<keyword evidence="2" id="KW-0808">Transferase</keyword>
<protein>
    <recommendedName>
        <fullName evidence="3">Putative gamma-glutamylcyclotransferase</fullName>
    </recommendedName>
</protein>
<feature type="compositionally biased region" description="Pro residues" evidence="4">
    <location>
        <begin position="1"/>
        <end position="16"/>
    </location>
</feature>
<comment type="caution">
    <text evidence="6">The sequence shown here is derived from an EMBL/GenBank/DDBJ whole genome shotgun (WGS) entry which is preliminary data.</text>
</comment>
<dbReference type="PANTHER" id="PTHR31544">
    <property type="entry name" value="AIG2-LIKE PROTEIN D"/>
    <property type="match status" value="1"/>
</dbReference>
<comment type="similarity">
    <text evidence="1">Belongs to the gamma-glutamylcyclotransferase family.</text>
</comment>
<dbReference type="Pfam" id="PF06094">
    <property type="entry name" value="GGACT"/>
    <property type="match status" value="1"/>
</dbReference>
<dbReference type="EMBL" id="JAACFV010000042">
    <property type="protein sequence ID" value="KAF7509333.1"/>
    <property type="molecule type" value="Genomic_DNA"/>
</dbReference>
<evidence type="ECO:0000313" key="6">
    <source>
        <dbReference type="EMBL" id="KAF7509333.1"/>
    </source>
</evidence>
<evidence type="ECO:0000259" key="5">
    <source>
        <dbReference type="Pfam" id="PF06094"/>
    </source>
</evidence>
<proteinExistence type="inferred from homology"/>
<dbReference type="Proteomes" id="UP000606974">
    <property type="component" value="Unassembled WGS sequence"/>
</dbReference>